<sequence>MKYSVSSYSYYKMIRAGEITPFEVIAKTKELGFDAIEFVDFVDFLPLPEEERPAYAEKIRKEAERVGLGISSLTIGADFINGSDGDIEKEIERVKKFVDIGRILGVKRMRHDATVGYPVDSGKYCPFDTLIPRLAQGIRAVTEYAEQFGIRTMIENHGFYAQDSERVEKLYAAVNHKNFGLLCDMGNFLCADENPAAAFARVAPYAIYVHAKDFIVKPFDAADPGEGAFRTRGGNFLRGTIVGHGNVPVKQCLFQLKKAGYDDCISIEFEGMEPVFDALRIGLANLKRYWSEL</sequence>
<organism evidence="2 3">
    <name type="scientific">Anaeromassilibacillus senegalensis</name>
    <dbReference type="NCBI Taxonomy" id="1673717"/>
    <lineage>
        <taxon>Bacteria</taxon>
        <taxon>Bacillati</taxon>
        <taxon>Bacillota</taxon>
        <taxon>Clostridia</taxon>
        <taxon>Eubacteriales</taxon>
        <taxon>Acutalibacteraceae</taxon>
        <taxon>Anaeromassilibacillus</taxon>
    </lineage>
</organism>
<dbReference type="InterPro" id="IPR036237">
    <property type="entry name" value="Xyl_isomerase-like_sf"/>
</dbReference>
<evidence type="ECO:0000313" key="2">
    <source>
        <dbReference type="EMBL" id="MCF2651607.1"/>
    </source>
</evidence>
<dbReference type="InterPro" id="IPR013022">
    <property type="entry name" value="Xyl_isomerase-like_TIM-brl"/>
</dbReference>
<protein>
    <submittedName>
        <fullName evidence="2">Sugar phosphate isomerase/epimerase</fullName>
    </submittedName>
</protein>
<gene>
    <name evidence="2" type="ORF">JQM67_03215</name>
</gene>
<dbReference type="Gene3D" id="3.20.20.150">
    <property type="entry name" value="Divalent-metal-dependent TIM barrel enzymes"/>
    <property type="match status" value="1"/>
</dbReference>
<feature type="domain" description="Xylose isomerase-like TIM barrel" evidence="1">
    <location>
        <begin position="26"/>
        <end position="287"/>
    </location>
</feature>
<dbReference type="Pfam" id="PF01261">
    <property type="entry name" value="AP_endonuc_2"/>
    <property type="match status" value="1"/>
</dbReference>
<name>A0ABS9CKE8_9FIRM</name>
<dbReference type="PANTHER" id="PTHR12110">
    <property type="entry name" value="HYDROXYPYRUVATE ISOMERASE"/>
    <property type="match status" value="1"/>
</dbReference>
<keyword evidence="2" id="KW-0413">Isomerase</keyword>
<dbReference type="PANTHER" id="PTHR12110:SF53">
    <property type="entry name" value="BLR5974 PROTEIN"/>
    <property type="match status" value="1"/>
</dbReference>
<dbReference type="InterPro" id="IPR050312">
    <property type="entry name" value="IolE/XylAMocC-like"/>
</dbReference>
<dbReference type="GO" id="GO:0016853">
    <property type="term" value="F:isomerase activity"/>
    <property type="evidence" value="ECO:0007669"/>
    <property type="project" value="UniProtKB-KW"/>
</dbReference>
<dbReference type="SUPFAM" id="SSF51658">
    <property type="entry name" value="Xylose isomerase-like"/>
    <property type="match status" value="1"/>
</dbReference>
<reference evidence="2 3" key="1">
    <citation type="submission" date="2020-12" db="EMBL/GenBank/DDBJ databases">
        <title>Whole genome sequences of gut porcine anaerobes.</title>
        <authorList>
            <person name="Kubasova T."/>
            <person name="Jahodarova E."/>
            <person name="Rychlik I."/>
        </authorList>
    </citation>
    <scope>NUCLEOTIDE SEQUENCE [LARGE SCALE GENOMIC DNA]</scope>
    <source>
        <strain evidence="2 3">An867</strain>
    </source>
</reference>
<keyword evidence="3" id="KW-1185">Reference proteome</keyword>
<accession>A0ABS9CKE8</accession>
<evidence type="ECO:0000313" key="3">
    <source>
        <dbReference type="Proteomes" id="UP001299220"/>
    </source>
</evidence>
<dbReference type="Proteomes" id="UP001299220">
    <property type="component" value="Unassembled WGS sequence"/>
</dbReference>
<dbReference type="RefSeq" id="WP_235322618.1">
    <property type="nucleotide sequence ID" value="NZ_JAFBIT010000001.1"/>
</dbReference>
<proteinExistence type="predicted"/>
<comment type="caution">
    <text evidence="2">The sequence shown here is derived from an EMBL/GenBank/DDBJ whole genome shotgun (WGS) entry which is preliminary data.</text>
</comment>
<evidence type="ECO:0000259" key="1">
    <source>
        <dbReference type="Pfam" id="PF01261"/>
    </source>
</evidence>
<dbReference type="EMBL" id="JAFBIT010000001">
    <property type="protein sequence ID" value="MCF2651607.1"/>
    <property type="molecule type" value="Genomic_DNA"/>
</dbReference>